<dbReference type="InterPro" id="IPR016195">
    <property type="entry name" value="Pol/histidinol_Pase-like"/>
</dbReference>
<dbReference type="PANTHER" id="PTHR43581">
    <property type="entry name" value="ATP/GTP PHOSPHATASE"/>
    <property type="match status" value="1"/>
</dbReference>
<organism evidence="2 3">
    <name type="scientific">Alicyclobacillus hesperidum</name>
    <dbReference type="NCBI Taxonomy" id="89784"/>
    <lineage>
        <taxon>Bacteria</taxon>
        <taxon>Bacillati</taxon>
        <taxon>Bacillota</taxon>
        <taxon>Bacilli</taxon>
        <taxon>Bacillales</taxon>
        <taxon>Alicyclobacillaceae</taxon>
        <taxon>Alicyclobacillus</taxon>
    </lineage>
</organism>
<proteinExistence type="predicted"/>
<evidence type="ECO:0000313" key="3">
    <source>
        <dbReference type="Proteomes" id="UP000182589"/>
    </source>
</evidence>
<name>A0A1H2V5V3_9BACL</name>
<sequence length="921" mass="103573">MRDNGAHFHRCDFQVHSPRDINWNGTRAVTESERKSYAEDFIRHCIDTGLHAVAITDHHDVVFFQYIKEAALEAEQTDGVLVTVFPGVEVSIARPSAQLLLLFDPDIDITAYRSVLPKLGITPSLDSEAQTCAITQLDLSVQDIVSRLNETPELVERYIVLPNVKPDGHKTFMRRGNHTIFSKLPCVGGYVEGVTYESIRASDRRILEGKIPEWSSRAYGVFQTSDARDADFSELGRFSTWVKWTRPSTEAIRQACLSQDCRISHDTPSLPKVHIDGIEVSASRFLGPVDVKMNPQFNALIGGRGTGKSSLLEYIRWGLCDQPVEFETDLPTFEKKRTDLVKNTLENVRGVVTVRWSINGVPHAVVRSTVDHSIQLSIADSTPRLATADEVRSLLPIQAYSQKQLSTVGVNVQELRRFIELPIQEKLRSLKDKFEGTSTGVRQDLVADREYKRYLRSLSEHRSSLASLREQSKALREQMVDLSPEDQQTLKLHQQFMQDRTFVEKVYAYVNRVREQQRLLLEVCEEVDGLEPMAPSGSSNEVLIRLVIQQVGKKVLDFKEKLSTINSLSMPDPDWQETLATIKDSCDEHDVKYQSALARNKAYHETLKQLSDIEDRIVQTESLIETTEDKLKALGNPSEDLKRKLYDLKQIYAEERELYQHQCASLTALSGGQIEAALAPVADMSDLSTFIRETFQGANITSEKINSLCNILLESEDPFAKWLSVLAELRTVCELTSENIESHGLPDLEHLRGVFIETEIRRLALRLDLDKYSSLLLYRLKQKPIFKYRVPGGEAIDFTDASAGQQASALLGVLLSIEGPPLIIDQPEDDLDNAVISQIANKIWDAKRKRQLIFSSHNANLVVNGDAELVVQFGYSNSADHSKGTVLSEGSIDVPVVKDAITTVMEGGDSAFKLRQEKYGF</sequence>
<dbReference type="InterPro" id="IPR027417">
    <property type="entry name" value="P-loop_NTPase"/>
</dbReference>
<accession>A0A1H2V5V3</accession>
<dbReference type="AlphaFoldDB" id="A0A1H2V5V3"/>
<dbReference type="NCBIfam" id="NF045780">
    <property type="entry name" value="TrlF_fam_ATP"/>
    <property type="match status" value="1"/>
</dbReference>
<dbReference type="Proteomes" id="UP000182589">
    <property type="component" value="Unassembled WGS sequence"/>
</dbReference>
<gene>
    <name evidence="2" type="ORF">SAMN04489725_1104</name>
</gene>
<feature type="coiled-coil region" evidence="1">
    <location>
        <begin position="451"/>
        <end position="478"/>
    </location>
</feature>
<reference evidence="3" key="1">
    <citation type="submission" date="2016-10" db="EMBL/GenBank/DDBJ databases">
        <authorList>
            <person name="Varghese N."/>
        </authorList>
    </citation>
    <scope>NUCLEOTIDE SEQUENCE [LARGE SCALE GENOMIC DNA]</scope>
    <source>
        <strain evidence="3">DSM 12489</strain>
    </source>
</reference>
<dbReference type="Gene3D" id="3.20.20.140">
    <property type="entry name" value="Metal-dependent hydrolases"/>
    <property type="match status" value="1"/>
</dbReference>
<evidence type="ECO:0000256" key="1">
    <source>
        <dbReference type="SAM" id="Coils"/>
    </source>
</evidence>
<keyword evidence="1" id="KW-0175">Coiled coil</keyword>
<protein>
    <submittedName>
        <fullName evidence="2">AAA domain-containing protein, putative AbiEii toxin, Type IV TA system</fullName>
    </submittedName>
</protein>
<dbReference type="SUPFAM" id="SSF89550">
    <property type="entry name" value="PHP domain-like"/>
    <property type="match status" value="1"/>
</dbReference>
<dbReference type="STRING" id="89784.SAMN04489725_1104"/>
<dbReference type="InterPro" id="IPR051396">
    <property type="entry name" value="Bact_Antivir_Def_Nuclease"/>
</dbReference>
<dbReference type="EMBL" id="FNOJ01000010">
    <property type="protein sequence ID" value="SDW63675.1"/>
    <property type="molecule type" value="Genomic_DNA"/>
</dbReference>
<dbReference type="Gene3D" id="3.40.50.300">
    <property type="entry name" value="P-loop containing nucleotide triphosphate hydrolases"/>
    <property type="match status" value="2"/>
</dbReference>
<dbReference type="SUPFAM" id="SSF52540">
    <property type="entry name" value="P-loop containing nucleoside triphosphate hydrolases"/>
    <property type="match status" value="1"/>
</dbReference>
<dbReference type="InterPro" id="IPR054787">
    <property type="entry name" value="TrlF_ATPase"/>
</dbReference>
<dbReference type="PANTHER" id="PTHR43581:SF2">
    <property type="entry name" value="EXCINUCLEASE ATPASE SUBUNIT"/>
    <property type="match status" value="1"/>
</dbReference>
<keyword evidence="3" id="KW-1185">Reference proteome</keyword>
<evidence type="ECO:0000313" key="2">
    <source>
        <dbReference type="EMBL" id="SDW63675.1"/>
    </source>
</evidence>
<dbReference type="RefSeq" id="WP_074693227.1">
    <property type="nucleotide sequence ID" value="NZ_FNOJ01000010.1"/>
</dbReference>